<keyword evidence="4 9" id="KW-0547">Nucleotide-binding</keyword>
<comment type="function">
    <text evidence="9">Synthesizes selenophosphate from selenide and ATP.</text>
</comment>
<evidence type="ECO:0000256" key="1">
    <source>
        <dbReference type="ARBA" id="ARBA00008026"/>
    </source>
</evidence>
<evidence type="ECO:0000256" key="4">
    <source>
        <dbReference type="ARBA" id="ARBA00022741"/>
    </source>
</evidence>
<proteinExistence type="inferred from homology"/>
<organism evidence="12 13">
    <name type="scientific">Caminibacter mediatlanticus TB-2</name>
    <dbReference type="NCBI Taxonomy" id="391592"/>
    <lineage>
        <taxon>Bacteria</taxon>
        <taxon>Pseudomonadati</taxon>
        <taxon>Campylobacterota</taxon>
        <taxon>Epsilonproteobacteria</taxon>
        <taxon>Nautiliales</taxon>
        <taxon>Nautiliaceae</taxon>
        <taxon>Caminibacter</taxon>
    </lineage>
</organism>
<dbReference type="EC" id="2.7.9.3" evidence="9"/>
<accession>A0AAI9AJD0</accession>
<keyword evidence="6 9" id="KW-0067">ATP-binding</keyword>
<evidence type="ECO:0000259" key="10">
    <source>
        <dbReference type="Pfam" id="PF00586"/>
    </source>
</evidence>
<dbReference type="AlphaFoldDB" id="A0AAI9AJD0"/>
<evidence type="ECO:0000313" key="13">
    <source>
        <dbReference type="Proteomes" id="UP000003288"/>
    </source>
</evidence>
<gene>
    <name evidence="9" type="primary">selD</name>
    <name evidence="12" type="ORF">CMTB2_03638</name>
</gene>
<evidence type="ECO:0000256" key="8">
    <source>
        <dbReference type="ARBA" id="ARBA00023266"/>
    </source>
</evidence>
<dbReference type="PANTHER" id="PTHR10256:SF0">
    <property type="entry name" value="INACTIVE SELENIDE, WATER DIKINASE-LIKE PROTEIN-RELATED"/>
    <property type="match status" value="1"/>
</dbReference>
<dbReference type="PIRSF" id="PIRSF036407">
    <property type="entry name" value="Selenphspht_syn"/>
    <property type="match status" value="1"/>
</dbReference>
<evidence type="ECO:0000256" key="2">
    <source>
        <dbReference type="ARBA" id="ARBA00022679"/>
    </source>
</evidence>
<dbReference type="GO" id="GO:0005524">
    <property type="term" value="F:ATP binding"/>
    <property type="evidence" value="ECO:0007669"/>
    <property type="project" value="UniProtKB-UniRule"/>
</dbReference>
<feature type="binding site" description="in other chain" evidence="9">
    <location>
        <position position="18"/>
    </location>
    <ligand>
        <name>ATP</name>
        <dbReference type="ChEBI" id="CHEBI:30616"/>
        <note>ligand shared between dimeric partners</note>
    </ligand>
</feature>
<dbReference type="GO" id="GO:0004756">
    <property type="term" value="F:selenide, water dikinase activity"/>
    <property type="evidence" value="ECO:0007669"/>
    <property type="project" value="UniProtKB-UniRule"/>
</dbReference>
<protein>
    <recommendedName>
        <fullName evidence="9">Selenide, water dikinase</fullName>
        <ecNumber evidence="9">2.7.9.3</ecNumber>
    </recommendedName>
    <alternativeName>
        <fullName evidence="9">Selenium donor protein</fullName>
    </alternativeName>
    <alternativeName>
        <fullName evidence="9">Selenophosphate synthase</fullName>
    </alternativeName>
</protein>
<dbReference type="InterPro" id="IPR036676">
    <property type="entry name" value="PurM-like_C_sf"/>
</dbReference>
<dbReference type="EMBL" id="ABCJ01000001">
    <property type="protein sequence ID" value="EDM24577.1"/>
    <property type="molecule type" value="Genomic_DNA"/>
</dbReference>
<evidence type="ECO:0000256" key="5">
    <source>
        <dbReference type="ARBA" id="ARBA00022777"/>
    </source>
</evidence>
<dbReference type="Proteomes" id="UP000003288">
    <property type="component" value="Unassembled WGS sequence"/>
</dbReference>
<feature type="binding site" evidence="9">
    <location>
        <position position="69"/>
    </location>
    <ligand>
        <name>Mg(2+)</name>
        <dbReference type="ChEBI" id="CHEBI:18420"/>
    </ligand>
</feature>
<name>A0AAI9AJD0_9BACT</name>
<sequence>MAPEELKQTTINLNSKDKNLIVGFDGNEDAAVYELTDDIAIVQTVDFITPVIDDPYIYGQIAAANSLSDVFAMGGDVKTALNLVGFDSCHHTNEVLQEILAGGESKIRECGGVLVGGHTIETPEMIYGLSVTGIIHPQKIIRNNTIKTGDLIILTKPLGMGILTTAIKADLVSLDLMQKVADILRELNYKASLIAREVGVNAMTDVTGFGLLGHLYEMSSNKKTIEIEFQKVPFLKEAIEFASMGIIPAGSYNNKLFVEKYVEIKNKLSFEEEMILFDAQTSGGLLISIEENKANNLLSKLHNEGINASIIGEVKKLNEKPIIVK</sequence>
<dbReference type="CDD" id="cd02195">
    <property type="entry name" value="SelD"/>
    <property type="match status" value="1"/>
</dbReference>
<comment type="cofactor">
    <cofactor evidence="9">
        <name>Mg(2+)</name>
        <dbReference type="ChEBI" id="CHEBI:18420"/>
    </cofactor>
    <text evidence="9">Binds 1 Mg(2+) ion per monomer.</text>
</comment>
<dbReference type="PANTHER" id="PTHR10256">
    <property type="entry name" value="SELENIDE, WATER DIKINASE"/>
    <property type="match status" value="1"/>
</dbReference>
<keyword evidence="8 9" id="KW-0711">Selenium</keyword>
<dbReference type="InterPro" id="IPR004536">
    <property type="entry name" value="SPS/SelD"/>
</dbReference>
<feature type="binding site" evidence="9">
    <location>
        <position position="29"/>
    </location>
    <ligand>
        <name>Mg(2+)</name>
        <dbReference type="ChEBI" id="CHEBI:18420"/>
    </ligand>
</feature>
<comment type="catalytic activity">
    <reaction evidence="9">
        <text>hydrogenselenide + ATP + H2O = selenophosphate + AMP + phosphate + 2 H(+)</text>
        <dbReference type="Rhea" id="RHEA:18737"/>
        <dbReference type="ChEBI" id="CHEBI:15377"/>
        <dbReference type="ChEBI" id="CHEBI:15378"/>
        <dbReference type="ChEBI" id="CHEBI:16144"/>
        <dbReference type="ChEBI" id="CHEBI:29317"/>
        <dbReference type="ChEBI" id="CHEBI:30616"/>
        <dbReference type="ChEBI" id="CHEBI:43474"/>
        <dbReference type="ChEBI" id="CHEBI:456215"/>
        <dbReference type="EC" id="2.7.9.3"/>
    </reaction>
</comment>
<dbReference type="NCBIfam" id="TIGR00476">
    <property type="entry name" value="selD"/>
    <property type="match status" value="1"/>
</dbReference>
<evidence type="ECO:0000313" key="12">
    <source>
        <dbReference type="EMBL" id="EDM24577.1"/>
    </source>
</evidence>
<dbReference type="SUPFAM" id="SSF55326">
    <property type="entry name" value="PurM N-terminal domain-like"/>
    <property type="match status" value="1"/>
</dbReference>
<keyword evidence="5 9" id="KW-0418">Kinase</keyword>
<dbReference type="InterPro" id="IPR036921">
    <property type="entry name" value="PurM-like_N_sf"/>
</dbReference>
<comment type="subunit">
    <text evidence="9">Homodimer.</text>
</comment>
<dbReference type="InterPro" id="IPR016188">
    <property type="entry name" value="PurM-like_N"/>
</dbReference>
<feature type="binding site" description="in other chain" evidence="9">
    <location>
        <position position="46"/>
    </location>
    <ligand>
        <name>ATP</name>
        <dbReference type="ChEBI" id="CHEBI:30616"/>
        <note>ligand shared between dimeric partners</note>
    </ligand>
</feature>
<feature type="binding site" description="in other chain" evidence="9">
    <location>
        <begin position="26"/>
        <end position="28"/>
    </location>
    <ligand>
        <name>ATP</name>
        <dbReference type="ChEBI" id="CHEBI:30616"/>
        <note>ligand shared between dimeric partners</note>
    </ligand>
</feature>
<keyword evidence="2 9" id="KW-0808">Transferase</keyword>
<feature type="site" description="Important for catalytic activity" evidence="9">
    <location>
        <position position="18"/>
    </location>
</feature>
<dbReference type="SUPFAM" id="SSF56042">
    <property type="entry name" value="PurM C-terminal domain-like"/>
    <property type="match status" value="1"/>
</dbReference>
<feature type="binding site" description="in other chain" evidence="9">
    <location>
        <position position="69"/>
    </location>
    <ligand>
        <name>ATP</name>
        <dbReference type="ChEBI" id="CHEBI:30616"/>
        <note>ligand shared between dimeric partners</note>
    </ligand>
</feature>
<keyword evidence="3 9" id="KW-0479">Metal-binding</keyword>
<reference evidence="12 13" key="1">
    <citation type="journal article" date="2011" name="Stand. Genomic Sci.">
        <title>Draft genome sequence of Caminibacter mediatlanticus strain TB-2, an epsilonproteobacterium isolated from a deep-sea hydrothermal vent.</title>
        <authorList>
            <person name="Giovannelli D."/>
            <person name="Ferriera S."/>
            <person name="Johnson J."/>
            <person name="Kravitz S."/>
            <person name="Perez-Rodriguez I."/>
            <person name="Ricci J."/>
            <person name="O'Brien C."/>
            <person name="Voordeckers J.W."/>
            <person name="Bini E."/>
            <person name="Vetriani C."/>
        </authorList>
    </citation>
    <scope>NUCLEOTIDE SEQUENCE [LARGE SCALE GENOMIC DNA]</scope>
    <source>
        <strain evidence="12 13">TB-2</strain>
    </source>
</reference>
<dbReference type="GO" id="GO:0000287">
    <property type="term" value="F:magnesium ion binding"/>
    <property type="evidence" value="ECO:0007669"/>
    <property type="project" value="UniProtKB-UniRule"/>
</dbReference>
<dbReference type="InterPro" id="IPR023061">
    <property type="entry name" value="SelD_I"/>
</dbReference>
<dbReference type="Gene3D" id="3.30.1330.10">
    <property type="entry name" value="PurM-like, N-terminal domain"/>
    <property type="match status" value="1"/>
</dbReference>
<comment type="caution">
    <text evidence="9">Lacks conserved residue(s) required for the propagation of feature annotation.</text>
</comment>
<feature type="domain" description="PurM-like N-terminal" evidence="10">
    <location>
        <begin position="28"/>
        <end position="135"/>
    </location>
</feature>
<comment type="similarity">
    <text evidence="1 9">Belongs to the selenophosphate synthase 1 family. Class I subfamily.</text>
</comment>
<evidence type="ECO:0000256" key="6">
    <source>
        <dbReference type="ARBA" id="ARBA00022840"/>
    </source>
</evidence>
<dbReference type="HAMAP" id="MF_00625">
    <property type="entry name" value="SelD"/>
    <property type="match status" value="1"/>
</dbReference>
<keyword evidence="7 9" id="KW-0460">Magnesium</keyword>
<feature type="binding site" evidence="9">
    <location>
        <position position="205"/>
    </location>
    <ligand>
        <name>Mg(2+)</name>
        <dbReference type="ChEBI" id="CHEBI:18420"/>
    </ligand>
</feature>
<feature type="domain" description="PurM-like C-terminal" evidence="11">
    <location>
        <begin position="147"/>
        <end position="318"/>
    </location>
</feature>
<dbReference type="GO" id="GO:0016260">
    <property type="term" value="P:selenocysteine biosynthetic process"/>
    <property type="evidence" value="ECO:0007669"/>
    <property type="project" value="InterPro"/>
</dbReference>
<dbReference type="Pfam" id="PF00586">
    <property type="entry name" value="AIRS"/>
    <property type="match status" value="1"/>
</dbReference>
<evidence type="ECO:0000256" key="7">
    <source>
        <dbReference type="ARBA" id="ARBA00022842"/>
    </source>
</evidence>
<evidence type="ECO:0000256" key="3">
    <source>
        <dbReference type="ARBA" id="ARBA00022723"/>
    </source>
</evidence>
<dbReference type="Gene3D" id="3.90.650.10">
    <property type="entry name" value="PurM-like C-terminal domain"/>
    <property type="match status" value="1"/>
</dbReference>
<evidence type="ECO:0000259" key="11">
    <source>
        <dbReference type="Pfam" id="PF02769"/>
    </source>
</evidence>
<dbReference type="GO" id="GO:0005737">
    <property type="term" value="C:cytoplasm"/>
    <property type="evidence" value="ECO:0007669"/>
    <property type="project" value="TreeGrafter"/>
</dbReference>
<dbReference type="Pfam" id="PF02769">
    <property type="entry name" value="AIRS_C"/>
    <property type="match status" value="1"/>
</dbReference>
<evidence type="ECO:0000256" key="9">
    <source>
        <dbReference type="HAMAP-Rule" id="MF_00625"/>
    </source>
</evidence>
<comment type="caution">
    <text evidence="12">The sequence shown here is derived from an EMBL/GenBank/DDBJ whole genome shotgun (WGS) entry which is preliminary data.</text>
</comment>
<feature type="binding site" evidence="9">
    <location>
        <begin position="117"/>
        <end position="119"/>
    </location>
    <ligand>
        <name>ATP</name>
        <dbReference type="ChEBI" id="CHEBI:30616"/>
        <note>ligand shared between dimeric partners</note>
    </ligand>
</feature>
<dbReference type="InterPro" id="IPR010918">
    <property type="entry name" value="PurM-like_C_dom"/>
</dbReference>